<dbReference type="AlphaFoldDB" id="A0AAW1LAT6"/>
<comment type="subcellular location">
    <subcellularLocation>
        <location evidence="1">Membrane</location>
        <topology evidence="1">Multi-pass membrane protein</topology>
    </subcellularLocation>
</comment>
<evidence type="ECO:0000256" key="3">
    <source>
        <dbReference type="ARBA" id="ARBA00022679"/>
    </source>
</evidence>
<keyword evidence="5 10" id="KW-0276">Fatty acid metabolism</keyword>
<keyword evidence="2 10" id="KW-0444">Lipid biosynthesis</keyword>
<dbReference type="InterPro" id="IPR002076">
    <property type="entry name" value="ELO_fam"/>
</dbReference>
<evidence type="ECO:0000313" key="11">
    <source>
        <dbReference type="EMBL" id="KAK9731320.1"/>
    </source>
</evidence>
<comment type="catalytic activity">
    <reaction evidence="10">
        <text>a very-long-chain acyl-CoA + malonyl-CoA + H(+) = a very-long-chain 3-oxoacyl-CoA + CO2 + CoA</text>
        <dbReference type="Rhea" id="RHEA:32727"/>
        <dbReference type="ChEBI" id="CHEBI:15378"/>
        <dbReference type="ChEBI" id="CHEBI:16526"/>
        <dbReference type="ChEBI" id="CHEBI:57287"/>
        <dbReference type="ChEBI" id="CHEBI:57384"/>
        <dbReference type="ChEBI" id="CHEBI:90725"/>
        <dbReference type="ChEBI" id="CHEBI:90736"/>
        <dbReference type="EC" id="2.3.1.199"/>
    </reaction>
</comment>
<reference evidence="11 12" key="1">
    <citation type="journal article" date="2024" name="BMC Genomics">
        <title>De novo assembly and annotation of Popillia japonica's genome with initial clues to its potential as an invasive pest.</title>
        <authorList>
            <person name="Cucini C."/>
            <person name="Boschi S."/>
            <person name="Funari R."/>
            <person name="Cardaioli E."/>
            <person name="Iannotti N."/>
            <person name="Marturano G."/>
            <person name="Paoli F."/>
            <person name="Bruttini M."/>
            <person name="Carapelli A."/>
            <person name="Frati F."/>
            <person name="Nardi F."/>
        </authorList>
    </citation>
    <scope>NUCLEOTIDE SEQUENCE [LARGE SCALE GENOMIC DNA]</scope>
    <source>
        <strain evidence="11">DMR45628</strain>
    </source>
</reference>
<dbReference type="GO" id="GO:0034625">
    <property type="term" value="P:fatty acid elongation, monounsaturated fatty acid"/>
    <property type="evidence" value="ECO:0007669"/>
    <property type="project" value="TreeGrafter"/>
</dbReference>
<organism evidence="11 12">
    <name type="scientific">Popillia japonica</name>
    <name type="common">Japanese beetle</name>
    <dbReference type="NCBI Taxonomy" id="7064"/>
    <lineage>
        <taxon>Eukaryota</taxon>
        <taxon>Metazoa</taxon>
        <taxon>Ecdysozoa</taxon>
        <taxon>Arthropoda</taxon>
        <taxon>Hexapoda</taxon>
        <taxon>Insecta</taxon>
        <taxon>Pterygota</taxon>
        <taxon>Neoptera</taxon>
        <taxon>Endopterygota</taxon>
        <taxon>Coleoptera</taxon>
        <taxon>Polyphaga</taxon>
        <taxon>Scarabaeiformia</taxon>
        <taxon>Scarabaeidae</taxon>
        <taxon>Rutelinae</taxon>
        <taxon>Popillia</taxon>
    </lineage>
</organism>
<gene>
    <name evidence="11" type="ORF">QE152_g13769</name>
</gene>
<name>A0AAW1LAT6_POPJA</name>
<evidence type="ECO:0000313" key="12">
    <source>
        <dbReference type="Proteomes" id="UP001458880"/>
    </source>
</evidence>
<protein>
    <recommendedName>
        <fullName evidence="10">Elongation of very long chain fatty acids protein</fullName>
        <ecNumber evidence="10">2.3.1.199</ecNumber>
    </recommendedName>
    <alternativeName>
        <fullName evidence="10">Very-long-chain 3-oxoacyl-CoA synthase</fullName>
    </alternativeName>
</protein>
<keyword evidence="6 10" id="KW-1133">Transmembrane helix</keyword>
<feature type="transmembrane region" description="Helical" evidence="10">
    <location>
        <begin position="48"/>
        <end position="65"/>
    </location>
</feature>
<dbReference type="Pfam" id="PF01151">
    <property type="entry name" value="ELO"/>
    <property type="match status" value="1"/>
</dbReference>
<evidence type="ECO:0000256" key="5">
    <source>
        <dbReference type="ARBA" id="ARBA00022832"/>
    </source>
</evidence>
<evidence type="ECO:0000256" key="4">
    <source>
        <dbReference type="ARBA" id="ARBA00022692"/>
    </source>
</evidence>
<dbReference type="EMBL" id="JASPKY010000134">
    <property type="protein sequence ID" value="KAK9731320.1"/>
    <property type="molecule type" value="Genomic_DNA"/>
</dbReference>
<keyword evidence="4 10" id="KW-0812">Transmembrane</keyword>
<evidence type="ECO:0000256" key="10">
    <source>
        <dbReference type="RuleBase" id="RU361115"/>
    </source>
</evidence>
<dbReference type="PANTHER" id="PTHR11157">
    <property type="entry name" value="FATTY ACID ACYL TRANSFERASE-RELATED"/>
    <property type="match status" value="1"/>
</dbReference>
<dbReference type="GO" id="GO:0009922">
    <property type="term" value="F:fatty acid elongase activity"/>
    <property type="evidence" value="ECO:0007669"/>
    <property type="project" value="UniProtKB-EC"/>
</dbReference>
<keyword evidence="9 10" id="KW-0275">Fatty acid biosynthesis</keyword>
<evidence type="ECO:0000256" key="8">
    <source>
        <dbReference type="ARBA" id="ARBA00023136"/>
    </source>
</evidence>
<keyword evidence="12" id="KW-1185">Reference proteome</keyword>
<evidence type="ECO:0000256" key="7">
    <source>
        <dbReference type="ARBA" id="ARBA00023098"/>
    </source>
</evidence>
<dbReference type="GO" id="GO:0005789">
    <property type="term" value="C:endoplasmic reticulum membrane"/>
    <property type="evidence" value="ECO:0007669"/>
    <property type="project" value="TreeGrafter"/>
</dbReference>
<feature type="transmembrane region" description="Helical" evidence="10">
    <location>
        <begin position="136"/>
        <end position="156"/>
    </location>
</feature>
<dbReference type="GO" id="GO:0034626">
    <property type="term" value="P:fatty acid elongation, polyunsaturated fatty acid"/>
    <property type="evidence" value="ECO:0007669"/>
    <property type="project" value="TreeGrafter"/>
</dbReference>
<comment type="caution">
    <text evidence="11">The sequence shown here is derived from an EMBL/GenBank/DDBJ whole genome shotgun (WGS) entry which is preliminary data.</text>
</comment>
<evidence type="ECO:0000256" key="6">
    <source>
        <dbReference type="ARBA" id="ARBA00022989"/>
    </source>
</evidence>
<evidence type="ECO:0000256" key="2">
    <source>
        <dbReference type="ARBA" id="ARBA00022516"/>
    </source>
</evidence>
<dbReference type="Proteomes" id="UP001458880">
    <property type="component" value="Unassembled WGS sequence"/>
</dbReference>
<keyword evidence="7 10" id="KW-0443">Lipid metabolism</keyword>
<keyword evidence="8 10" id="KW-0472">Membrane</keyword>
<proteinExistence type="inferred from homology"/>
<comment type="similarity">
    <text evidence="10">Belongs to the ELO family.</text>
</comment>
<comment type="caution">
    <text evidence="10">Lacks conserved residue(s) required for the propagation of feature annotation.</text>
</comment>
<dbReference type="GO" id="GO:0019367">
    <property type="term" value="P:fatty acid elongation, saturated fatty acid"/>
    <property type="evidence" value="ECO:0007669"/>
    <property type="project" value="TreeGrafter"/>
</dbReference>
<dbReference type="GO" id="GO:0042761">
    <property type="term" value="P:very long-chain fatty acid biosynthetic process"/>
    <property type="evidence" value="ECO:0007669"/>
    <property type="project" value="TreeGrafter"/>
</dbReference>
<dbReference type="GO" id="GO:0030148">
    <property type="term" value="P:sphingolipid biosynthetic process"/>
    <property type="evidence" value="ECO:0007669"/>
    <property type="project" value="TreeGrafter"/>
</dbReference>
<evidence type="ECO:0000256" key="1">
    <source>
        <dbReference type="ARBA" id="ARBA00004141"/>
    </source>
</evidence>
<dbReference type="PANTHER" id="PTHR11157:SF28">
    <property type="entry name" value="ELONGATION OF VERY LONG CHAIN FATTY ACIDS PROTEIN"/>
    <property type="match status" value="1"/>
</dbReference>
<accession>A0AAW1LAT6</accession>
<evidence type="ECO:0000256" key="9">
    <source>
        <dbReference type="ARBA" id="ARBA00023160"/>
    </source>
</evidence>
<feature type="transmembrane region" description="Helical" evidence="10">
    <location>
        <begin position="72"/>
        <end position="90"/>
    </location>
</feature>
<keyword evidence="3 10" id="KW-0808">Transferase</keyword>
<dbReference type="EC" id="2.3.1.199" evidence="10"/>
<sequence length="181" mass="21522">MPRRRQPKDKSLMANAVWWFYIAKLTELLDTVFFVLRKKNNQISFLHMYHHFMMPICAWIGVKFLPGGHGTLLGVINAFVHIWMYTYYLISSLGPQYNKYLWWKKHLTELQMIQFCIIFIHQSQAVFRQCSYPKPITILLATQAAFFFYLFGKFYLKTYTTLLKKSVAENNNLANGKLKHH</sequence>